<name>A0ABV6R8B6_9CAUL</name>
<protein>
    <submittedName>
        <fullName evidence="2">ABA4-like family protein</fullName>
    </submittedName>
</protein>
<accession>A0ABV6R8B6</accession>
<gene>
    <name evidence="2" type="ORF">ACFFGE_13085</name>
</gene>
<keyword evidence="1" id="KW-0812">Transmembrane</keyword>
<dbReference type="InterPro" id="IPR025461">
    <property type="entry name" value="ABA4-like"/>
</dbReference>
<reference evidence="2 3" key="1">
    <citation type="submission" date="2024-09" db="EMBL/GenBank/DDBJ databases">
        <authorList>
            <person name="Sun Q."/>
            <person name="Mori K."/>
        </authorList>
    </citation>
    <scope>NUCLEOTIDE SEQUENCE [LARGE SCALE GENOMIC DNA]</scope>
    <source>
        <strain evidence="2 3">NCAIM B.02621</strain>
    </source>
</reference>
<sequence length="145" mass="15906">MDPARLFEIANLTALAGWLMLAIAPLRRTLLVNAARVVGVGLAVTYTVLLAGVLLTLGEGGRELDFSSLEGVTRAFAQPEGVLVGWVHYLAFDLWVGAWEVEDAERRGLPHWALLPCLFFTLMFGPFGLLLYLAISRSPLARRRA</sequence>
<evidence type="ECO:0000313" key="3">
    <source>
        <dbReference type="Proteomes" id="UP001589906"/>
    </source>
</evidence>
<feature type="transmembrane region" description="Helical" evidence="1">
    <location>
        <begin position="112"/>
        <end position="135"/>
    </location>
</feature>
<dbReference type="Pfam" id="PF14108">
    <property type="entry name" value="ABA4-like"/>
    <property type="match status" value="1"/>
</dbReference>
<evidence type="ECO:0000256" key="1">
    <source>
        <dbReference type="SAM" id="Phobius"/>
    </source>
</evidence>
<dbReference type="RefSeq" id="WP_376836885.1">
    <property type="nucleotide sequence ID" value="NZ_JBHLSW010000015.1"/>
</dbReference>
<feature type="transmembrane region" description="Helical" evidence="1">
    <location>
        <begin position="38"/>
        <end position="58"/>
    </location>
</feature>
<feature type="transmembrane region" description="Helical" evidence="1">
    <location>
        <begin position="6"/>
        <end position="26"/>
    </location>
</feature>
<comment type="caution">
    <text evidence="2">The sequence shown here is derived from an EMBL/GenBank/DDBJ whole genome shotgun (WGS) entry which is preliminary data.</text>
</comment>
<keyword evidence="1" id="KW-0472">Membrane</keyword>
<evidence type="ECO:0000313" key="2">
    <source>
        <dbReference type="EMBL" id="MFC0634808.1"/>
    </source>
</evidence>
<keyword evidence="1" id="KW-1133">Transmembrane helix</keyword>
<proteinExistence type="predicted"/>
<organism evidence="2 3">
    <name type="scientific">Brevundimonas balnearis</name>
    <dbReference type="NCBI Taxonomy" id="1572858"/>
    <lineage>
        <taxon>Bacteria</taxon>
        <taxon>Pseudomonadati</taxon>
        <taxon>Pseudomonadota</taxon>
        <taxon>Alphaproteobacteria</taxon>
        <taxon>Caulobacterales</taxon>
        <taxon>Caulobacteraceae</taxon>
        <taxon>Brevundimonas</taxon>
    </lineage>
</organism>
<dbReference type="EMBL" id="JBHLSW010000015">
    <property type="protein sequence ID" value="MFC0634808.1"/>
    <property type="molecule type" value="Genomic_DNA"/>
</dbReference>
<dbReference type="Proteomes" id="UP001589906">
    <property type="component" value="Unassembled WGS sequence"/>
</dbReference>
<keyword evidence="3" id="KW-1185">Reference proteome</keyword>